<comment type="subcellular location">
    <subcellularLocation>
        <location evidence="1">Secreted</location>
    </subcellularLocation>
</comment>
<feature type="signal peptide" evidence="3">
    <location>
        <begin position="1"/>
        <end position="34"/>
    </location>
</feature>
<feature type="chain" id="PRO_5045533642" evidence="3">
    <location>
        <begin position="35"/>
        <end position="421"/>
    </location>
</feature>
<dbReference type="Gene3D" id="2.150.10.10">
    <property type="entry name" value="Serralysin-like metalloprotease, C-terminal"/>
    <property type="match status" value="4"/>
</dbReference>
<dbReference type="InterPro" id="IPR006311">
    <property type="entry name" value="TAT_signal"/>
</dbReference>
<dbReference type="InterPro" id="IPR018511">
    <property type="entry name" value="Hemolysin-typ_Ca-bd_CS"/>
</dbReference>
<dbReference type="PANTHER" id="PTHR38340:SF1">
    <property type="entry name" value="S-LAYER PROTEIN"/>
    <property type="match status" value="1"/>
</dbReference>
<evidence type="ECO:0000256" key="1">
    <source>
        <dbReference type="ARBA" id="ARBA00004613"/>
    </source>
</evidence>
<dbReference type="InterPro" id="IPR050557">
    <property type="entry name" value="RTX_toxin/Mannuronan_C5-epim"/>
</dbReference>
<dbReference type="RefSeq" id="WP_378517276.1">
    <property type="nucleotide sequence ID" value="NZ_CBCSDI010000006.1"/>
</dbReference>
<evidence type="ECO:0000256" key="3">
    <source>
        <dbReference type="SAM" id="SignalP"/>
    </source>
</evidence>
<dbReference type="EMBL" id="JBHLXH010000001">
    <property type="protein sequence ID" value="MFC0221597.1"/>
    <property type="molecule type" value="Genomic_DNA"/>
</dbReference>
<dbReference type="SUPFAM" id="SSF51120">
    <property type="entry name" value="beta-Roll"/>
    <property type="match status" value="3"/>
</dbReference>
<evidence type="ECO:0000313" key="5">
    <source>
        <dbReference type="Proteomes" id="UP001589698"/>
    </source>
</evidence>
<dbReference type="Pfam" id="PF00353">
    <property type="entry name" value="HemolysinCabind"/>
    <property type="match status" value="6"/>
</dbReference>
<dbReference type="PROSITE" id="PS00330">
    <property type="entry name" value="HEMOLYSIN_CALCIUM"/>
    <property type="match status" value="2"/>
</dbReference>
<keyword evidence="5" id="KW-1185">Reference proteome</keyword>
<comment type="caution">
    <text evidence="4">The sequence shown here is derived from an EMBL/GenBank/DDBJ whole genome shotgun (WGS) entry which is preliminary data.</text>
</comment>
<name>A0ABV6DXZ8_9ACTN</name>
<dbReference type="Proteomes" id="UP001589698">
    <property type="component" value="Unassembled WGS sequence"/>
</dbReference>
<dbReference type="InterPro" id="IPR011049">
    <property type="entry name" value="Serralysin-like_metalloprot_C"/>
</dbReference>
<keyword evidence="2" id="KW-0964">Secreted</keyword>
<proteinExistence type="predicted"/>
<organism evidence="4 5">
    <name type="scientific">Nocardioides zeicaulis</name>
    <dbReference type="NCBI Taxonomy" id="1776857"/>
    <lineage>
        <taxon>Bacteria</taxon>
        <taxon>Bacillati</taxon>
        <taxon>Actinomycetota</taxon>
        <taxon>Actinomycetes</taxon>
        <taxon>Propionibacteriales</taxon>
        <taxon>Nocardioidaceae</taxon>
        <taxon>Nocardioides</taxon>
    </lineage>
</organism>
<evidence type="ECO:0000313" key="4">
    <source>
        <dbReference type="EMBL" id="MFC0221597.1"/>
    </source>
</evidence>
<protein>
    <submittedName>
        <fullName evidence="4">Calcium-binding protein</fullName>
    </submittedName>
</protein>
<evidence type="ECO:0000256" key="2">
    <source>
        <dbReference type="ARBA" id="ARBA00022525"/>
    </source>
</evidence>
<dbReference type="PANTHER" id="PTHR38340">
    <property type="entry name" value="S-LAYER PROTEIN"/>
    <property type="match status" value="1"/>
</dbReference>
<gene>
    <name evidence="4" type="ORF">ACFFJG_03805</name>
</gene>
<accession>A0ABV6DXZ8</accession>
<dbReference type="PRINTS" id="PR00313">
    <property type="entry name" value="CABNDNGRPT"/>
</dbReference>
<dbReference type="PROSITE" id="PS51318">
    <property type="entry name" value="TAT"/>
    <property type="match status" value="1"/>
</dbReference>
<keyword evidence="3" id="KW-0732">Signal</keyword>
<dbReference type="InterPro" id="IPR001343">
    <property type="entry name" value="Hemolysn_Ca-bd"/>
</dbReference>
<sequence length="421" mass="43313">MSLPPPTLHRTLLRAAVVALALTPLAALGAPAQAAAPTCGGVRATIVGNDRANSITGTDKRDVIVARGGNDTIRGLGGNDLICGGDGADTIVGGPGNDRLWGETDLVRLDQYGRVVKKGDTITGGEGDDAIDLGYDPRPSTEGTEPVLDGVSYANATAAVVVDLRAATTVPIAAEGNDTLTGYDGGIRLVATDLADTIKGTNKDDVILTRGGDDTVFGRGGDDTIAADTAGQVGNDRIYGEAGDDRISGAVGVDTFVGGSGSDVLATTSELHQVLRGGSGVDTVTFPLPLESGFVAKGYGGQDRLRLLPSSNPALKPTLRLDQQRRTTIRGLQPYTLEGKITGFSDVQLPARTLSVFKGSNESEVITANPDYRVMVYGRGGADVITGSDEADRLDGGKGFDIVRGRGGNDTCKAAEKRSSC</sequence>
<reference evidence="4 5" key="1">
    <citation type="submission" date="2024-09" db="EMBL/GenBank/DDBJ databases">
        <authorList>
            <person name="Sun Q."/>
            <person name="Mori K."/>
        </authorList>
    </citation>
    <scope>NUCLEOTIDE SEQUENCE [LARGE SCALE GENOMIC DNA]</scope>
    <source>
        <strain evidence="4 5">CCM 8654</strain>
    </source>
</reference>